<sequence>MLATNLRWYSANAPVCVTPLLRSSSLGARSFRPIMSSFGLYPVPECLAPLYAYAAQYSHWSQSSCASVTYIATMSFQDHRKAPRPVSLFNHSIVQHLLHLLVYYGLLRV</sequence>
<name>A0A6G0PZ85_9STRA</name>
<organism evidence="1 2">
    <name type="scientific">Phytophthora fragariae</name>
    <dbReference type="NCBI Taxonomy" id="53985"/>
    <lineage>
        <taxon>Eukaryota</taxon>
        <taxon>Sar</taxon>
        <taxon>Stramenopiles</taxon>
        <taxon>Oomycota</taxon>
        <taxon>Peronosporomycetes</taxon>
        <taxon>Peronosporales</taxon>
        <taxon>Peronosporaceae</taxon>
        <taxon>Phytophthora</taxon>
    </lineage>
</organism>
<dbReference type="AlphaFoldDB" id="A0A6G0PZ85"/>
<dbReference type="EMBL" id="QXFY01010306">
    <property type="protein sequence ID" value="KAE9261360.1"/>
    <property type="molecule type" value="Genomic_DNA"/>
</dbReference>
<gene>
    <name evidence="1" type="ORF">PF008_g32871</name>
</gene>
<evidence type="ECO:0000313" key="2">
    <source>
        <dbReference type="Proteomes" id="UP000486351"/>
    </source>
</evidence>
<dbReference type="Proteomes" id="UP000486351">
    <property type="component" value="Unassembled WGS sequence"/>
</dbReference>
<protein>
    <submittedName>
        <fullName evidence="1">Uncharacterized protein</fullName>
    </submittedName>
</protein>
<reference evidence="1 2" key="1">
    <citation type="submission" date="2018-09" db="EMBL/GenBank/DDBJ databases">
        <title>Genomic investigation of the strawberry pathogen Phytophthora fragariae indicates pathogenicity is determined by transcriptional variation in three key races.</title>
        <authorList>
            <person name="Adams T.M."/>
            <person name="Armitage A.D."/>
            <person name="Sobczyk M.K."/>
            <person name="Bates H.J."/>
            <person name="Dunwell J.M."/>
            <person name="Nellist C.F."/>
            <person name="Harrison R.J."/>
        </authorList>
    </citation>
    <scope>NUCLEOTIDE SEQUENCE [LARGE SCALE GENOMIC DNA]</scope>
    <source>
        <strain evidence="1 2">NOV-77</strain>
    </source>
</reference>
<comment type="caution">
    <text evidence="1">The sequence shown here is derived from an EMBL/GenBank/DDBJ whole genome shotgun (WGS) entry which is preliminary data.</text>
</comment>
<evidence type="ECO:0000313" key="1">
    <source>
        <dbReference type="EMBL" id="KAE9261360.1"/>
    </source>
</evidence>
<accession>A0A6G0PZ85</accession>
<proteinExistence type="predicted"/>